<keyword evidence="5" id="KW-0687">Ribonucleoprotein</keyword>
<comment type="similarity">
    <text evidence="2">Belongs to the mitochondrion-specific ribosomal protein mS23 family.</text>
</comment>
<evidence type="ECO:0000256" key="2">
    <source>
        <dbReference type="ARBA" id="ARBA00009864"/>
    </source>
</evidence>
<evidence type="ECO:0000256" key="6">
    <source>
        <dbReference type="ARBA" id="ARBA00035137"/>
    </source>
</evidence>
<name>A0A1U7LIT6_NEOID</name>
<reference evidence="9 10" key="1">
    <citation type="submission" date="2016-04" db="EMBL/GenBank/DDBJ databases">
        <title>Evolutionary innovation and constraint leading to complex multicellularity in the Ascomycota.</title>
        <authorList>
            <person name="Cisse O."/>
            <person name="Nguyen A."/>
            <person name="Hewitt D.A."/>
            <person name="Jedd G."/>
            <person name="Stajich J.E."/>
        </authorList>
    </citation>
    <scope>NUCLEOTIDE SEQUENCE [LARGE SCALE GENOMIC DNA]</scope>
    <source>
        <strain evidence="9 10">DAH-3</strain>
    </source>
</reference>
<evidence type="ECO:0000313" key="10">
    <source>
        <dbReference type="Proteomes" id="UP000186594"/>
    </source>
</evidence>
<comment type="subcellular location">
    <subcellularLocation>
        <location evidence="1">Mitochondrion</location>
    </subcellularLocation>
</comment>
<dbReference type="PANTHER" id="PTHR37799">
    <property type="entry name" value="37S RIBOSOMAL PROTEIN S25, MITOCHONDRIAL"/>
    <property type="match status" value="1"/>
</dbReference>
<organism evidence="9 10">
    <name type="scientific">Neolecta irregularis (strain DAH-3)</name>
    <dbReference type="NCBI Taxonomy" id="1198029"/>
    <lineage>
        <taxon>Eukaryota</taxon>
        <taxon>Fungi</taxon>
        <taxon>Dikarya</taxon>
        <taxon>Ascomycota</taxon>
        <taxon>Taphrinomycotina</taxon>
        <taxon>Neolectales</taxon>
        <taxon>Neolectaceae</taxon>
        <taxon>Neolecta</taxon>
    </lineage>
</organism>
<evidence type="ECO:0000256" key="3">
    <source>
        <dbReference type="ARBA" id="ARBA00022980"/>
    </source>
</evidence>
<sequence>MAAAKATNVPHRMSRLLQSDFLELKQPAWYRPVLNRAPTWHLAKMPCLQFQPTTKISRKHLFKPQKIVYPEDRLRSRFYRNHPWELARPKIIIENDAMDFLRYNWNTLVQNGRQTDGERFVVYAEILLIKYSVVQRAVWLMNQTDPLSEQQAYEYACQEFYAVRAHEEIESRIAEDEARAYGTSFTSYIEIGMKLQTEAIERWRERASRETAIMAQRKTAVVAPTELESLDVTTENTEEELVKVGVEDNSNTEEASENDTENKSDST</sequence>
<dbReference type="AlphaFoldDB" id="A0A1U7LIT6"/>
<dbReference type="Pfam" id="PF13741">
    <property type="entry name" value="MRP-S25"/>
    <property type="match status" value="1"/>
</dbReference>
<proteinExistence type="inferred from homology"/>
<dbReference type="OrthoDB" id="5542239at2759"/>
<protein>
    <recommendedName>
        <fullName evidence="6">Small ribosomal subunit protein mS23</fullName>
    </recommendedName>
    <alternativeName>
        <fullName evidence="7">37S ribosomal protein S25, mitochondrial</fullName>
    </alternativeName>
</protein>
<dbReference type="OMA" id="AYEYACQ"/>
<gene>
    <name evidence="9" type="ORF">NEOLI_000779</name>
</gene>
<evidence type="ECO:0000256" key="4">
    <source>
        <dbReference type="ARBA" id="ARBA00023128"/>
    </source>
</evidence>
<dbReference type="STRING" id="1198029.A0A1U7LIT6"/>
<evidence type="ECO:0000256" key="7">
    <source>
        <dbReference type="ARBA" id="ARBA00035421"/>
    </source>
</evidence>
<accession>A0A1U7LIT6</accession>
<dbReference type="InterPro" id="IPR059242">
    <property type="entry name" value="mS23_dom"/>
</dbReference>
<evidence type="ECO:0000313" key="9">
    <source>
        <dbReference type="EMBL" id="OLL22576.1"/>
    </source>
</evidence>
<dbReference type="GO" id="GO:0003735">
    <property type="term" value="F:structural constituent of ribosome"/>
    <property type="evidence" value="ECO:0007669"/>
    <property type="project" value="InterPro"/>
</dbReference>
<feature type="compositionally biased region" description="Acidic residues" evidence="8">
    <location>
        <begin position="250"/>
        <end position="259"/>
    </location>
</feature>
<comment type="caution">
    <text evidence="9">The sequence shown here is derived from an EMBL/GenBank/DDBJ whole genome shotgun (WGS) entry which is preliminary data.</text>
</comment>
<dbReference type="EMBL" id="LXFE01003037">
    <property type="protein sequence ID" value="OLL22576.1"/>
    <property type="molecule type" value="Genomic_DNA"/>
</dbReference>
<dbReference type="InterPro" id="IPR016939">
    <property type="entry name" value="Ribosomal_mS23_fun"/>
</dbReference>
<dbReference type="CDD" id="cd23701">
    <property type="entry name" value="At1g26750"/>
    <property type="match status" value="1"/>
</dbReference>
<dbReference type="Proteomes" id="UP000186594">
    <property type="component" value="Unassembled WGS sequence"/>
</dbReference>
<keyword evidence="4" id="KW-0496">Mitochondrion</keyword>
<keyword evidence="10" id="KW-1185">Reference proteome</keyword>
<evidence type="ECO:0000256" key="5">
    <source>
        <dbReference type="ARBA" id="ARBA00023274"/>
    </source>
</evidence>
<evidence type="ECO:0000256" key="1">
    <source>
        <dbReference type="ARBA" id="ARBA00004173"/>
    </source>
</evidence>
<dbReference type="PANTHER" id="PTHR37799:SF1">
    <property type="entry name" value="SMALL RIBOSOMAL SUBUNIT PROTEIN MS23"/>
    <property type="match status" value="1"/>
</dbReference>
<keyword evidence="3 9" id="KW-0689">Ribosomal protein</keyword>
<feature type="region of interest" description="Disordered" evidence="8">
    <location>
        <begin position="230"/>
        <end position="267"/>
    </location>
</feature>
<evidence type="ECO:0000256" key="8">
    <source>
        <dbReference type="SAM" id="MobiDB-lite"/>
    </source>
</evidence>
<dbReference type="GO" id="GO:0005763">
    <property type="term" value="C:mitochondrial small ribosomal subunit"/>
    <property type="evidence" value="ECO:0007669"/>
    <property type="project" value="InterPro"/>
</dbReference>